<keyword evidence="2" id="KW-0677">Repeat</keyword>
<gene>
    <name evidence="4" type="ORF">ACFFVF_01700</name>
</gene>
<dbReference type="EMBL" id="JBHMEY010000004">
    <property type="protein sequence ID" value="MFB9095217.1"/>
    <property type="molecule type" value="Genomic_DNA"/>
</dbReference>
<keyword evidence="5" id="KW-1185">Reference proteome</keyword>
<dbReference type="Pfam" id="PF23598">
    <property type="entry name" value="LRR_14"/>
    <property type="match status" value="1"/>
</dbReference>
<evidence type="ECO:0000313" key="5">
    <source>
        <dbReference type="Proteomes" id="UP001589607"/>
    </source>
</evidence>
<dbReference type="InterPro" id="IPR050216">
    <property type="entry name" value="LRR_domain-containing"/>
</dbReference>
<evidence type="ECO:0000256" key="2">
    <source>
        <dbReference type="ARBA" id="ARBA00022737"/>
    </source>
</evidence>
<name>A0ABV5GIL6_9FLAO</name>
<keyword evidence="1" id="KW-0433">Leucine-rich repeat</keyword>
<dbReference type="InterPro" id="IPR055414">
    <property type="entry name" value="LRR_R13L4/SHOC2-like"/>
</dbReference>
<evidence type="ECO:0000313" key="4">
    <source>
        <dbReference type="EMBL" id="MFB9095217.1"/>
    </source>
</evidence>
<dbReference type="Gene3D" id="3.80.10.10">
    <property type="entry name" value="Ribonuclease Inhibitor"/>
    <property type="match status" value="1"/>
</dbReference>
<sequence>MKKNIIPITFLLFSIFSCINKKSNQEILSNNITVNLDLKKSITDTLEINWTRKSRKKYSFNYFSDNVGICNLSNDTIFIQTHQGLGPSNTLFILISNGKFEIKLFEHDCTYRNKYNVIKQRLVLNKSNYKIDDTLTGKLFYQGIFVLDSTKNIVDTTTISGKFKLKIRNKDFDFDSLEKERRLSILNSPQPEKIKELNLSNWKINLLPKEIKKFRNLEILDLSENDLKNVDLNILCEFNKLKTIRLNNCNLSKIPNSIFCLKNIEVIEIDHNNVKKLPLKLFKLSNIRELRMADNLLTSLPKEFLNLKKLKILDISSFNETVYIKILPPDFFKTLTNLTLFYPPQNMDENKYPEIKNLENY</sequence>
<dbReference type="SMART" id="SM00369">
    <property type="entry name" value="LRR_TYP"/>
    <property type="match status" value="3"/>
</dbReference>
<accession>A0ABV5GIL6</accession>
<feature type="domain" description="Disease resistance R13L4/SHOC-2-like LRR" evidence="3">
    <location>
        <begin position="194"/>
        <end position="339"/>
    </location>
</feature>
<dbReference type="RefSeq" id="WP_236458164.1">
    <property type="nucleotide sequence ID" value="NZ_CBCSGE010000015.1"/>
</dbReference>
<organism evidence="4 5">
    <name type="scientific">Flavobacterium jumunjinense</name>
    <dbReference type="NCBI Taxonomy" id="998845"/>
    <lineage>
        <taxon>Bacteria</taxon>
        <taxon>Pseudomonadati</taxon>
        <taxon>Bacteroidota</taxon>
        <taxon>Flavobacteriia</taxon>
        <taxon>Flavobacteriales</taxon>
        <taxon>Flavobacteriaceae</taxon>
        <taxon>Flavobacterium</taxon>
    </lineage>
</organism>
<comment type="caution">
    <text evidence="4">The sequence shown here is derived from an EMBL/GenBank/DDBJ whole genome shotgun (WGS) entry which is preliminary data.</text>
</comment>
<reference evidence="4 5" key="1">
    <citation type="submission" date="2024-09" db="EMBL/GenBank/DDBJ databases">
        <authorList>
            <person name="Sun Q."/>
            <person name="Mori K."/>
        </authorList>
    </citation>
    <scope>NUCLEOTIDE SEQUENCE [LARGE SCALE GENOMIC DNA]</scope>
    <source>
        <strain evidence="4 5">CECT 7955</strain>
    </source>
</reference>
<evidence type="ECO:0000256" key="1">
    <source>
        <dbReference type="ARBA" id="ARBA00022614"/>
    </source>
</evidence>
<dbReference type="InterPro" id="IPR032675">
    <property type="entry name" value="LRR_dom_sf"/>
</dbReference>
<dbReference type="InterPro" id="IPR001611">
    <property type="entry name" value="Leu-rich_rpt"/>
</dbReference>
<dbReference type="PROSITE" id="PS51450">
    <property type="entry name" value="LRR"/>
    <property type="match status" value="1"/>
</dbReference>
<dbReference type="PANTHER" id="PTHR48051">
    <property type="match status" value="1"/>
</dbReference>
<dbReference type="PROSITE" id="PS51257">
    <property type="entry name" value="PROKAR_LIPOPROTEIN"/>
    <property type="match status" value="1"/>
</dbReference>
<evidence type="ECO:0000259" key="3">
    <source>
        <dbReference type="Pfam" id="PF23598"/>
    </source>
</evidence>
<dbReference type="PANTHER" id="PTHR48051:SF1">
    <property type="entry name" value="RAS SUPPRESSOR PROTEIN 1"/>
    <property type="match status" value="1"/>
</dbReference>
<dbReference type="Proteomes" id="UP001589607">
    <property type="component" value="Unassembled WGS sequence"/>
</dbReference>
<proteinExistence type="predicted"/>
<dbReference type="SUPFAM" id="SSF52058">
    <property type="entry name" value="L domain-like"/>
    <property type="match status" value="1"/>
</dbReference>
<protein>
    <submittedName>
        <fullName evidence="4">Leucine-rich repeat domain-containing protein</fullName>
    </submittedName>
</protein>
<dbReference type="InterPro" id="IPR003591">
    <property type="entry name" value="Leu-rich_rpt_typical-subtyp"/>
</dbReference>